<sequence length="65" mass="7459">MTKTTKTTKPKREAAEQAVPSFYVEQLLTAFNVSPDLVWALLEKGRRYTIAEAQEVINNYLTRKV</sequence>
<dbReference type="EMBL" id="CACRSL010000003">
    <property type="protein sequence ID" value="VYS76068.1"/>
    <property type="molecule type" value="Genomic_DNA"/>
</dbReference>
<organism evidence="1">
    <name type="scientific">uncultured Anaerotruncus sp</name>
    <dbReference type="NCBI Taxonomy" id="905011"/>
    <lineage>
        <taxon>Bacteria</taxon>
        <taxon>Bacillati</taxon>
        <taxon>Bacillota</taxon>
        <taxon>Clostridia</taxon>
        <taxon>Eubacteriales</taxon>
        <taxon>Oscillospiraceae</taxon>
        <taxon>Anaerotruncus</taxon>
        <taxon>environmental samples</taxon>
    </lineage>
</organism>
<evidence type="ECO:0000313" key="1">
    <source>
        <dbReference type="EMBL" id="VYS76068.1"/>
    </source>
</evidence>
<accession>A0A6N2R6C0</accession>
<protein>
    <submittedName>
        <fullName evidence="1">Uncharacterized protein</fullName>
    </submittedName>
</protein>
<gene>
    <name evidence="1" type="ORF">AULFYP135_00243</name>
</gene>
<reference evidence="1" key="1">
    <citation type="submission" date="2019-11" db="EMBL/GenBank/DDBJ databases">
        <authorList>
            <person name="Feng L."/>
        </authorList>
    </citation>
    <scope>NUCLEOTIDE SEQUENCE</scope>
    <source>
        <strain evidence="1">AundefinedLFYP135</strain>
    </source>
</reference>
<dbReference type="AlphaFoldDB" id="A0A6N2R6C0"/>
<name>A0A6N2R6C0_9FIRM</name>
<proteinExistence type="predicted"/>